<dbReference type="Proteomes" id="UP000821845">
    <property type="component" value="Chromosome 9"/>
</dbReference>
<protein>
    <submittedName>
        <fullName evidence="1">Uncharacterized protein</fullName>
    </submittedName>
</protein>
<gene>
    <name evidence="1" type="ORF">HPB50_006219</name>
</gene>
<comment type="caution">
    <text evidence="1">The sequence shown here is derived from an EMBL/GenBank/DDBJ whole genome shotgun (WGS) entry which is preliminary data.</text>
</comment>
<sequence>MGKPKNPKSGKKGKGSVSSKDRSPGKKAKSEGAKTPESGADTPSKGAESEGEAAWPPPLNRPMMAPLVLPSDYSTDEPRRPSTIYVWDWDNIWFFPMGLLAIVIIVLGMVALWFVLPERDIHRGPNNASGLAVNDTANVTHEDSLTTLLHGPLLLVPDHDEESDLSTEEEATASTSRTSRVPRKRARSATTASPKSTPAGTKAPKKPKRSKGSSTSSPVPSSTTFAESEAYGAEENSTSPARLLETSEKIYASSVGPAAGLVTSSATPDSYTVEFLTEDPTTRPTKISSGESTS</sequence>
<evidence type="ECO:0000313" key="1">
    <source>
        <dbReference type="EMBL" id="KAH6921894.1"/>
    </source>
</evidence>
<reference evidence="1" key="1">
    <citation type="submission" date="2020-05" db="EMBL/GenBank/DDBJ databases">
        <title>Large-scale comparative analyses of tick genomes elucidate their genetic diversity and vector capacities.</title>
        <authorList>
            <person name="Jia N."/>
            <person name="Wang J."/>
            <person name="Shi W."/>
            <person name="Du L."/>
            <person name="Sun Y."/>
            <person name="Zhan W."/>
            <person name="Jiang J."/>
            <person name="Wang Q."/>
            <person name="Zhang B."/>
            <person name="Ji P."/>
            <person name="Sakyi L.B."/>
            <person name="Cui X."/>
            <person name="Yuan T."/>
            <person name="Jiang B."/>
            <person name="Yang W."/>
            <person name="Lam T.T.-Y."/>
            <person name="Chang Q."/>
            <person name="Ding S."/>
            <person name="Wang X."/>
            <person name="Zhu J."/>
            <person name="Ruan X."/>
            <person name="Zhao L."/>
            <person name="Wei J."/>
            <person name="Que T."/>
            <person name="Du C."/>
            <person name="Cheng J."/>
            <person name="Dai P."/>
            <person name="Han X."/>
            <person name="Huang E."/>
            <person name="Gao Y."/>
            <person name="Liu J."/>
            <person name="Shao H."/>
            <person name="Ye R."/>
            <person name="Li L."/>
            <person name="Wei W."/>
            <person name="Wang X."/>
            <person name="Wang C."/>
            <person name="Yang T."/>
            <person name="Huo Q."/>
            <person name="Li W."/>
            <person name="Guo W."/>
            <person name="Chen H."/>
            <person name="Zhou L."/>
            <person name="Ni X."/>
            <person name="Tian J."/>
            <person name="Zhou Y."/>
            <person name="Sheng Y."/>
            <person name="Liu T."/>
            <person name="Pan Y."/>
            <person name="Xia L."/>
            <person name="Li J."/>
            <person name="Zhao F."/>
            <person name="Cao W."/>
        </authorList>
    </citation>
    <scope>NUCLEOTIDE SEQUENCE</scope>
    <source>
        <strain evidence="1">Hyas-2018</strain>
    </source>
</reference>
<keyword evidence="2" id="KW-1185">Reference proteome</keyword>
<evidence type="ECO:0000313" key="2">
    <source>
        <dbReference type="Proteomes" id="UP000821845"/>
    </source>
</evidence>
<dbReference type="EMBL" id="CM023489">
    <property type="protein sequence ID" value="KAH6921894.1"/>
    <property type="molecule type" value="Genomic_DNA"/>
</dbReference>
<organism evidence="1 2">
    <name type="scientific">Hyalomma asiaticum</name>
    <name type="common">Tick</name>
    <dbReference type="NCBI Taxonomy" id="266040"/>
    <lineage>
        <taxon>Eukaryota</taxon>
        <taxon>Metazoa</taxon>
        <taxon>Ecdysozoa</taxon>
        <taxon>Arthropoda</taxon>
        <taxon>Chelicerata</taxon>
        <taxon>Arachnida</taxon>
        <taxon>Acari</taxon>
        <taxon>Parasitiformes</taxon>
        <taxon>Ixodida</taxon>
        <taxon>Ixodoidea</taxon>
        <taxon>Ixodidae</taxon>
        <taxon>Hyalomminae</taxon>
        <taxon>Hyalomma</taxon>
    </lineage>
</organism>
<name>A0ACB7RN19_HYAAI</name>
<accession>A0ACB7RN19</accession>
<proteinExistence type="predicted"/>